<reference evidence="5" key="1">
    <citation type="submission" date="2023-06" db="EMBL/GenBank/DDBJ databases">
        <title>Multi-omics analyses reveal the molecular pathogenesis toolkit of Lasiodiplodia hormozganensis, a cross-kingdom pathogen.</title>
        <authorList>
            <person name="Felix C."/>
            <person name="Meneses R."/>
            <person name="Goncalves M.F.M."/>
            <person name="Tilleman L."/>
            <person name="Duarte A.S."/>
            <person name="Jorrin-Novo J.V."/>
            <person name="Van De Peer Y."/>
            <person name="Deforce D."/>
            <person name="Van Nieuwerburgh F."/>
            <person name="Esteves A.C."/>
            <person name="Alves A."/>
        </authorList>
    </citation>
    <scope>NUCLEOTIDE SEQUENCE</scope>
    <source>
        <strain evidence="5">CBS 339.90</strain>
    </source>
</reference>
<evidence type="ECO:0000313" key="6">
    <source>
        <dbReference type="Proteomes" id="UP001175001"/>
    </source>
</evidence>
<dbReference type="PROSITE" id="PS51409">
    <property type="entry name" value="ARGINASE_2"/>
    <property type="match status" value="1"/>
</dbReference>
<keyword evidence="2" id="KW-0378">Hydrolase</keyword>
<dbReference type="Proteomes" id="UP001175001">
    <property type="component" value="Unassembled WGS sequence"/>
</dbReference>
<dbReference type="SUPFAM" id="SSF52768">
    <property type="entry name" value="Arginase/deacetylase"/>
    <property type="match status" value="1"/>
</dbReference>
<accession>A0AA39W3V8</accession>
<evidence type="ECO:0000256" key="4">
    <source>
        <dbReference type="PROSITE-ProRule" id="PRU00742"/>
    </source>
</evidence>
<keyword evidence="6" id="KW-1185">Reference proteome</keyword>
<dbReference type="Gene3D" id="3.40.800.10">
    <property type="entry name" value="Ureohydrolase domain"/>
    <property type="match status" value="1"/>
</dbReference>
<organism evidence="5 6">
    <name type="scientific">Lasiodiplodia hormozganensis</name>
    <dbReference type="NCBI Taxonomy" id="869390"/>
    <lineage>
        <taxon>Eukaryota</taxon>
        <taxon>Fungi</taxon>
        <taxon>Dikarya</taxon>
        <taxon>Ascomycota</taxon>
        <taxon>Pezizomycotina</taxon>
        <taxon>Dothideomycetes</taxon>
        <taxon>Dothideomycetes incertae sedis</taxon>
        <taxon>Botryosphaeriales</taxon>
        <taxon>Botryosphaeriaceae</taxon>
        <taxon>Lasiodiplodia</taxon>
    </lineage>
</organism>
<dbReference type="PRINTS" id="PR00116">
    <property type="entry name" value="ARGINASE"/>
</dbReference>
<dbReference type="GO" id="GO:0005829">
    <property type="term" value="C:cytosol"/>
    <property type="evidence" value="ECO:0007669"/>
    <property type="project" value="TreeGrafter"/>
</dbReference>
<dbReference type="GO" id="GO:0005634">
    <property type="term" value="C:nucleus"/>
    <property type="evidence" value="ECO:0007669"/>
    <property type="project" value="TreeGrafter"/>
</dbReference>
<dbReference type="EMBL" id="JAUJDW010000236">
    <property type="protein sequence ID" value="KAK0609834.1"/>
    <property type="molecule type" value="Genomic_DNA"/>
</dbReference>
<dbReference type="InterPro" id="IPR006035">
    <property type="entry name" value="Ureohydrolase"/>
</dbReference>
<protein>
    <submittedName>
        <fullName evidence="5">Arginase</fullName>
    </submittedName>
</protein>
<keyword evidence="3" id="KW-0464">Manganese</keyword>
<evidence type="ECO:0000256" key="3">
    <source>
        <dbReference type="ARBA" id="ARBA00023211"/>
    </source>
</evidence>
<proteinExistence type="inferred from homology"/>
<evidence type="ECO:0000313" key="5">
    <source>
        <dbReference type="EMBL" id="KAK0609834.1"/>
    </source>
</evidence>
<dbReference type="InterPro" id="IPR023696">
    <property type="entry name" value="Ureohydrolase_dom_sf"/>
</dbReference>
<evidence type="ECO:0000256" key="2">
    <source>
        <dbReference type="ARBA" id="ARBA00022801"/>
    </source>
</evidence>
<name>A0AA39W3V8_9PEZI</name>
<comment type="caution">
    <text evidence="5">The sequence shown here is derived from an EMBL/GenBank/DDBJ whole genome shotgun (WGS) entry which is preliminary data.</text>
</comment>
<evidence type="ECO:0000256" key="1">
    <source>
        <dbReference type="ARBA" id="ARBA00022723"/>
    </source>
</evidence>
<comment type="similarity">
    <text evidence="4">Belongs to the arginase family.</text>
</comment>
<dbReference type="Pfam" id="PF00491">
    <property type="entry name" value="Arginase"/>
    <property type="match status" value="1"/>
</dbReference>
<keyword evidence="1" id="KW-0479">Metal-binding</keyword>
<dbReference type="AlphaFoldDB" id="A0AA39W3V8"/>
<dbReference type="GO" id="GO:0030145">
    <property type="term" value="F:manganese ion binding"/>
    <property type="evidence" value="ECO:0007669"/>
    <property type="project" value="TreeGrafter"/>
</dbReference>
<dbReference type="PANTHER" id="PTHR43782:SF3">
    <property type="entry name" value="ARGINASE"/>
    <property type="match status" value="1"/>
</dbReference>
<dbReference type="GO" id="GO:0004053">
    <property type="term" value="F:arginase activity"/>
    <property type="evidence" value="ECO:0007669"/>
    <property type="project" value="TreeGrafter"/>
</dbReference>
<gene>
    <name evidence="5" type="primary">aga-1</name>
    <name evidence="5" type="ORF">DIS24_g12214</name>
</gene>
<sequence>MLLGKYDDFLGPMATDLSLSLDAAVNIRAPRFDNVVHNGMRNANPVSHVAEAIHQQVYQHVASGRIALTIGGDHSIAIGSVAGSAHAVKRTLNMDVGVVWVDAHADIRMPGNLSIGNLNRMQLAWLSGLVTEKIGFKPFHWLDKEHRISLKKLVYVGLRHASKNERKTLSDEGVKVFSVKDVGSYGMTKVMEMALDWIGADTPIHLSFDVHALDPMWAPNTADPVPNGLSLHDSKLLAQLISESGNLVALDMVEINNRAGSSKCHGHTVRSAQSIIRCALGKKAS</sequence>
<dbReference type="PANTHER" id="PTHR43782">
    <property type="entry name" value="ARGINASE"/>
    <property type="match status" value="1"/>
</dbReference>